<gene>
    <name evidence="1" type="primary">WBGene00278922</name>
</gene>
<proteinExistence type="predicted"/>
<protein>
    <submittedName>
        <fullName evidence="1">G protein-coupled receptor</fullName>
    </submittedName>
</protein>
<reference evidence="1" key="2">
    <citation type="submission" date="2022-06" db="UniProtKB">
        <authorList>
            <consortium name="EnsemblMetazoa"/>
        </authorList>
    </citation>
    <scope>IDENTIFICATION</scope>
    <source>
        <strain evidence="1">PS312</strain>
    </source>
</reference>
<dbReference type="PANTHER" id="PTHR45830:SF15">
    <property type="entry name" value="SERPENTINE RECEPTOR, CLASS I"/>
    <property type="match status" value="1"/>
</dbReference>
<reference evidence="2" key="1">
    <citation type="journal article" date="2008" name="Nat. Genet.">
        <title>The Pristionchus pacificus genome provides a unique perspective on nematode lifestyle and parasitism.</title>
        <authorList>
            <person name="Dieterich C."/>
            <person name="Clifton S.W."/>
            <person name="Schuster L.N."/>
            <person name="Chinwalla A."/>
            <person name="Delehaunty K."/>
            <person name="Dinkelacker I."/>
            <person name="Fulton L."/>
            <person name="Fulton R."/>
            <person name="Godfrey J."/>
            <person name="Minx P."/>
            <person name="Mitreva M."/>
            <person name="Roeseler W."/>
            <person name="Tian H."/>
            <person name="Witte H."/>
            <person name="Yang S.P."/>
            <person name="Wilson R.K."/>
            <person name="Sommer R.J."/>
        </authorList>
    </citation>
    <scope>NUCLEOTIDE SEQUENCE [LARGE SCALE GENOMIC DNA]</scope>
    <source>
        <strain evidence="2">PS312</strain>
    </source>
</reference>
<dbReference type="Pfam" id="PF10317">
    <property type="entry name" value="7TM_GPCR_Srd"/>
    <property type="match status" value="1"/>
</dbReference>
<evidence type="ECO:0000313" key="2">
    <source>
        <dbReference type="Proteomes" id="UP000005239"/>
    </source>
</evidence>
<dbReference type="InterPro" id="IPR019422">
    <property type="entry name" value="7TM_GPCR_serpentine_rcpt_Srh"/>
</dbReference>
<dbReference type="InterPro" id="IPR019421">
    <property type="entry name" value="7TM_GPCR_serpentine_rcpt_Srd"/>
</dbReference>
<dbReference type="OrthoDB" id="5796084at2759"/>
<keyword evidence="2" id="KW-1185">Reference proteome</keyword>
<sequence>FQYYLRVCHFLRLLMSCNRSYGLQADRDFGIDVSITFQFVYGIFIIPIHVTAVIILLRYSRNLSEPLRTGYLINQVQMFLHDVWSSFLFRVHPILPFPIFYCQGFFCRLFPSFSMFIEILFMINAISLLLFMLLMTHQQILPSSNRFHFSYSIRVLFVSSVYLILCSNGITSFLSRDNVENSTDILQKNNLIWLTERPGGLLIYGDDGEMGSFQYVAFTIMVSILIIAPLRVFLVGTSVSFLKQQKIIGSRTLQMKKRIIKVLFHQTAIVSMFYVYPLLLIILAMYFSIAFLPDKILIGIRLLVIPISMLNSLGQFYVQIRSNTLFHQILDNYGISLSSMSINRTYGLRADRDFGIDISLTFQFVYGILIIPIHATAFLILLRYSRTLSVALRIGYLINQTQMFLHDLWCSFLLRVYPILPYPIFYCQGIFCSYFSSISMFIEIVFMINAISLLLFMLLMIHQQILPPSNKYHFSLSVRVIFVLTVYIILCSNGITSFLSRNNVANSHEIIQHNNLDWLEQRNGALYIYGDEGQMGEFRNVAFAIMVSICIIAPLRIFLIGTSVSFLKNQKVIGSRTMQLKKRVINVLFQQTAIVSFFYVYPLLLIVLAMYFSIAFLPDVILFGIRLLVIPISMFNSLGQFYVQVRTNSIFRHVSKLPSTSRRVLHLKGSPTESKNIPTFTECPTSLCLVLTEFSKMCDEVSCTKLFGGAIERGEIFSPVDADYLHAEDAFESRYSTTVLWEKMLFLESARETRPLKSSPDLNFYLVFKPYLLGIILVLYLVADAVVVRINGLKRLNGSRHRLVPCCFEFTAGFIDILAHCSIFNGFVALMYIHSCYFKGNSVIVTTRPPTLFTDMLAQFAQGRRKVVIESGNTQFVPNDLVSMFGNEKNVFYGDTTDERLEMVCNDRSMIGFFYDGDLIYYLSNDSFADRCPLSMIYVSADQPSPVQWVKDSILLGDAYNFVFHRNISSRIVKKINFLLESVYTWDNMQGIILRRTIPMEYLDKAERFRRAHTPLFSAEETATTIEAMQIPLEFLFIGLGLSSIYLAMSVVLHLHYFVAFFSLIGNILLIGIIVTRTTISFRNYAILIFQECIFELVSATANILSMQRYSSVPELIPIPGTTIFASLGVCSNVSASFCYFFHIMTVCCYVCTVFITSFQLVFRSQMLHQTTSPLIEFWILPVAILCILLHVNVWFHQTETFVLEKIVNKVFPEFIKQKLPINSHDSLSIHILSVNALYAISKVVDDCHSLVPGVFIFMFFRRRNVLKALARIRSKLSPKSKQLQEGLIKVPFTFSPFFSLNLSHNQSITVHAILSTSGIWPGFIFLSGQFVIIHEENFLDSCFFVKCLSFSNFNLQSFHWSQSTTCQTIEELTMVCLNGRKSSPIEDSIPPCDNVEVCKLDTFSSDLNKITQRSKKVVSGFIAPIITYIRSSVRIPRACA</sequence>
<dbReference type="Proteomes" id="UP000005239">
    <property type="component" value="Unassembled WGS sequence"/>
</dbReference>
<dbReference type="EnsemblMetazoa" id="PPA40553.1">
    <property type="protein sequence ID" value="PPA40553.1"/>
    <property type="gene ID" value="WBGene00278922"/>
</dbReference>
<name>A0A2A6C3Q2_PRIPA</name>
<organism evidence="1 2">
    <name type="scientific">Pristionchus pacificus</name>
    <name type="common">Parasitic nematode worm</name>
    <dbReference type="NCBI Taxonomy" id="54126"/>
    <lineage>
        <taxon>Eukaryota</taxon>
        <taxon>Metazoa</taxon>
        <taxon>Ecdysozoa</taxon>
        <taxon>Nematoda</taxon>
        <taxon>Chromadorea</taxon>
        <taxon>Rhabditida</taxon>
        <taxon>Rhabditina</taxon>
        <taxon>Diplogasteromorpha</taxon>
        <taxon>Diplogasteroidea</taxon>
        <taxon>Neodiplogasteridae</taxon>
        <taxon>Pristionchus</taxon>
    </lineage>
</organism>
<dbReference type="Pfam" id="PF10318">
    <property type="entry name" value="7TM_GPCR_Srh"/>
    <property type="match status" value="2"/>
</dbReference>
<accession>A0A2A6C3Q2</accession>
<dbReference type="PANTHER" id="PTHR45830">
    <property type="entry name" value="SERPENTINE RECEPTOR, CLASS I"/>
    <property type="match status" value="1"/>
</dbReference>
<evidence type="ECO:0000313" key="1">
    <source>
        <dbReference type="EnsemblMetazoa" id="PPA40553.1"/>
    </source>
</evidence>
<accession>A0A8R1UTX7</accession>